<evidence type="ECO:0000256" key="1">
    <source>
        <dbReference type="SAM" id="MobiDB-lite"/>
    </source>
</evidence>
<gene>
    <name evidence="2" type="ORF">F503_08280</name>
</gene>
<dbReference type="VEuPathDB" id="FungiDB:F503_08280"/>
<dbReference type="eggNOG" id="ENOG502RQZB">
    <property type="taxonomic scope" value="Eukaryota"/>
</dbReference>
<dbReference type="HOGENOM" id="CLU_1595050_0_0_1"/>
<feature type="compositionally biased region" description="Low complexity" evidence="1">
    <location>
        <begin position="19"/>
        <end position="28"/>
    </location>
</feature>
<accession>S3BWZ8</accession>
<sequence length="167" mass="17630">MSSLNFSVPDPRASLGDESSSIVSTSSTDAIAPSSPAYRTISSERHPDRAAQQLNASSWQAQSGRTDSYREQDQRQHAGGQPLPPGSGSVAPSSPTAPSNLSAYARLMLQHTKQQLDATSASPPPPHIRVAGPLGHSQHQQRRRHAHTASLPNGTSPIMNGIPASRS</sequence>
<evidence type="ECO:0000313" key="2">
    <source>
        <dbReference type="EMBL" id="EPE05749.1"/>
    </source>
</evidence>
<evidence type="ECO:0000313" key="3">
    <source>
        <dbReference type="Proteomes" id="UP000016923"/>
    </source>
</evidence>
<dbReference type="OrthoDB" id="5218421at2759"/>
<organism evidence="2 3">
    <name type="scientific">Ophiostoma piceae (strain UAMH 11346)</name>
    <name type="common">Sap stain fungus</name>
    <dbReference type="NCBI Taxonomy" id="1262450"/>
    <lineage>
        <taxon>Eukaryota</taxon>
        <taxon>Fungi</taxon>
        <taxon>Dikarya</taxon>
        <taxon>Ascomycota</taxon>
        <taxon>Pezizomycotina</taxon>
        <taxon>Sordariomycetes</taxon>
        <taxon>Sordariomycetidae</taxon>
        <taxon>Ophiostomatales</taxon>
        <taxon>Ophiostomataceae</taxon>
        <taxon>Ophiostoma</taxon>
    </lineage>
</organism>
<keyword evidence="3" id="KW-1185">Reference proteome</keyword>
<name>S3BWZ8_OPHP1</name>
<dbReference type="EMBL" id="KE148155">
    <property type="protein sequence ID" value="EPE05749.1"/>
    <property type="molecule type" value="Genomic_DNA"/>
</dbReference>
<reference evidence="2 3" key="1">
    <citation type="journal article" date="2013" name="BMC Genomics">
        <title>The genome and transcriptome of the pine saprophyte Ophiostoma piceae, and a comparison with the bark beetle-associated pine pathogen Grosmannia clavigera.</title>
        <authorList>
            <person name="Haridas S."/>
            <person name="Wang Y."/>
            <person name="Lim L."/>
            <person name="Massoumi Alamouti S."/>
            <person name="Jackman S."/>
            <person name="Docking R."/>
            <person name="Robertson G."/>
            <person name="Birol I."/>
            <person name="Bohlmann J."/>
            <person name="Breuil C."/>
        </authorList>
    </citation>
    <scope>NUCLEOTIDE SEQUENCE [LARGE SCALE GENOMIC DNA]</scope>
    <source>
        <strain evidence="2 3">UAMH 11346</strain>
    </source>
</reference>
<feature type="compositionally biased region" description="Basic and acidic residues" evidence="1">
    <location>
        <begin position="67"/>
        <end position="76"/>
    </location>
</feature>
<feature type="compositionally biased region" description="Polar residues" evidence="1">
    <location>
        <begin position="111"/>
        <end position="121"/>
    </location>
</feature>
<dbReference type="Proteomes" id="UP000016923">
    <property type="component" value="Unassembled WGS sequence"/>
</dbReference>
<feature type="compositionally biased region" description="Low complexity" evidence="1">
    <location>
        <begin position="86"/>
        <end position="99"/>
    </location>
</feature>
<feature type="compositionally biased region" description="Polar residues" evidence="1">
    <location>
        <begin position="52"/>
        <end position="66"/>
    </location>
</feature>
<proteinExistence type="predicted"/>
<protein>
    <submittedName>
        <fullName evidence="2">Uncharacterized protein</fullName>
    </submittedName>
</protein>
<dbReference type="AlphaFoldDB" id="S3BWZ8"/>
<feature type="region of interest" description="Disordered" evidence="1">
    <location>
        <begin position="1"/>
        <end position="167"/>
    </location>
</feature>